<feature type="transmembrane region" description="Helical" evidence="6">
    <location>
        <begin position="135"/>
        <end position="152"/>
    </location>
</feature>
<reference evidence="8 9" key="1">
    <citation type="submission" date="2016-10" db="EMBL/GenBank/DDBJ databases">
        <authorList>
            <person name="de Groot N.N."/>
        </authorList>
    </citation>
    <scope>NUCLEOTIDE SEQUENCE [LARGE SCALE GENOMIC DNA]</scope>
    <source>
        <strain evidence="8 9">DSM 44149</strain>
    </source>
</reference>
<dbReference type="GO" id="GO:0140359">
    <property type="term" value="F:ABC-type transporter activity"/>
    <property type="evidence" value="ECO:0007669"/>
    <property type="project" value="InterPro"/>
</dbReference>
<comment type="similarity">
    <text evidence="6">Belongs to the ABC-2 integral membrane protein family.</text>
</comment>
<dbReference type="Pfam" id="PF01061">
    <property type="entry name" value="ABC2_membrane"/>
    <property type="match status" value="1"/>
</dbReference>
<dbReference type="PROSITE" id="PS51012">
    <property type="entry name" value="ABC_TM2"/>
    <property type="match status" value="1"/>
</dbReference>
<dbReference type="InterPro" id="IPR013525">
    <property type="entry name" value="ABC2_TM"/>
</dbReference>
<feature type="domain" description="ABC transmembrane type-2" evidence="7">
    <location>
        <begin position="40"/>
        <end position="271"/>
    </location>
</feature>
<keyword evidence="6" id="KW-0813">Transport</keyword>
<dbReference type="RefSeq" id="WP_030426465.1">
    <property type="nucleotide sequence ID" value="NZ_JOEF01000001.1"/>
</dbReference>
<feature type="transmembrane region" description="Helical" evidence="6">
    <location>
        <begin position="191"/>
        <end position="210"/>
    </location>
</feature>
<gene>
    <name evidence="8" type="ORF">SAMN04489726_7011</name>
</gene>
<feature type="transmembrane region" description="Helical" evidence="6">
    <location>
        <begin position="40"/>
        <end position="60"/>
    </location>
</feature>
<keyword evidence="6" id="KW-1003">Cell membrane</keyword>
<dbReference type="PRINTS" id="PR00164">
    <property type="entry name" value="ABC2TRNSPORT"/>
</dbReference>
<comment type="subcellular location">
    <subcellularLocation>
        <location evidence="6">Cell membrane</location>
        <topology evidence="6">Multi-pass membrane protein</topology>
    </subcellularLocation>
    <subcellularLocation>
        <location evidence="1">Membrane</location>
        <topology evidence="1">Multi-pass membrane protein</topology>
    </subcellularLocation>
</comment>
<keyword evidence="2 6" id="KW-0812">Transmembrane</keyword>
<proteinExistence type="inferred from homology"/>
<keyword evidence="5" id="KW-0046">Antibiotic resistance</keyword>
<dbReference type="GO" id="GO:0046677">
    <property type="term" value="P:response to antibiotic"/>
    <property type="evidence" value="ECO:0007669"/>
    <property type="project" value="UniProtKB-KW"/>
</dbReference>
<evidence type="ECO:0000259" key="7">
    <source>
        <dbReference type="PROSITE" id="PS51012"/>
    </source>
</evidence>
<dbReference type="InterPro" id="IPR047817">
    <property type="entry name" value="ABC2_TM_bact-type"/>
</dbReference>
<dbReference type="PANTHER" id="PTHR43229:SF2">
    <property type="entry name" value="NODULATION PROTEIN J"/>
    <property type="match status" value="1"/>
</dbReference>
<dbReference type="AlphaFoldDB" id="A0A1H0C409"/>
<dbReference type="PANTHER" id="PTHR43229">
    <property type="entry name" value="NODULATION PROTEIN J"/>
    <property type="match status" value="1"/>
</dbReference>
<dbReference type="eggNOG" id="COG0842">
    <property type="taxonomic scope" value="Bacteria"/>
</dbReference>
<feature type="transmembrane region" description="Helical" evidence="6">
    <location>
        <begin position="243"/>
        <end position="264"/>
    </location>
</feature>
<protein>
    <recommendedName>
        <fullName evidence="6">Transport permease protein</fullName>
    </recommendedName>
</protein>
<keyword evidence="4 6" id="KW-0472">Membrane</keyword>
<dbReference type="Proteomes" id="UP000183376">
    <property type="component" value="Chromosome I"/>
</dbReference>
<evidence type="ECO:0000313" key="9">
    <source>
        <dbReference type="Proteomes" id="UP000183376"/>
    </source>
</evidence>
<evidence type="ECO:0000256" key="6">
    <source>
        <dbReference type="RuleBase" id="RU361157"/>
    </source>
</evidence>
<evidence type="ECO:0000256" key="3">
    <source>
        <dbReference type="ARBA" id="ARBA00022989"/>
    </source>
</evidence>
<evidence type="ECO:0000256" key="2">
    <source>
        <dbReference type="ARBA" id="ARBA00022692"/>
    </source>
</evidence>
<keyword evidence="3 6" id="KW-1133">Transmembrane helix</keyword>
<accession>A0A1H0C409</accession>
<feature type="transmembrane region" description="Helical" evidence="6">
    <location>
        <begin position="158"/>
        <end position="179"/>
    </location>
</feature>
<sequence>MTVTTQHEVAGSTGRTVGSVRASLLVVEGLWMWYRRNWRATVFSSLVTPVLFLLSLGLGLGTQIRAGAIPGGSTYIAFLAPALLVSSAVQNAAMDSTYPILSGFKWQKTFWGIVSTPITAGQIVAGRFVWLAARLLFSGVAFMVVAAFFGGVRGPSVVISLLVAVLAGLAFAAPIVAFAATIEKEGQEFNLLFRFVVMPMTLFAGTFFPVSQLPVFVQPLAWITPLWHGTELSRGAAFGTLEVLPALGHLAYLLLWLGVGLALARRSFRARLMV</sequence>
<dbReference type="OrthoDB" id="9778589at2"/>
<dbReference type="PIRSF" id="PIRSF006648">
    <property type="entry name" value="DrrB"/>
    <property type="match status" value="1"/>
</dbReference>
<dbReference type="GO" id="GO:0043190">
    <property type="term" value="C:ATP-binding cassette (ABC) transporter complex"/>
    <property type="evidence" value="ECO:0007669"/>
    <property type="project" value="InterPro"/>
</dbReference>
<evidence type="ECO:0000256" key="5">
    <source>
        <dbReference type="ARBA" id="ARBA00023251"/>
    </source>
</evidence>
<name>A0A1H0C409_ALLAB</name>
<organism evidence="8 9">
    <name type="scientific">Allokutzneria albata</name>
    <name type="common">Kibdelosporangium albatum</name>
    <dbReference type="NCBI Taxonomy" id="211114"/>
    <lineage>
        <taxon>Bacteria</taxon>
        <taxon>Bacillati</taxon>
        <taxon>Actinomycetota</taxon>
        <taxon>Actinomycetes</taxon>
        <taxon>Pseudonocardiales</taxon>
        <taxon>Pseudonocardiaceae</taxon>
        <taxon>Allokutzneria</taxon>
    </lineage>
</organism>
<dbReference type="EMBL" id="LT629701">
    <property type="protein sequence ID" value="SDN52590.1"/>
    <property type="molecule type" value="Genomic_DNA"/>
</dbReference>
<dbReference type="STRING" id="211114.SAMN04489726_7011"/>
<evidence type="ECO:0000256" key="1">
    <source>
        <dbReference type="ARBA" id="ARBA00004141"/>
    </source>
</evidence>
<evidence type="ECO:0000256" key="4">
    <source>
        <dbReference type="ARBA" id="ARBA00023136"/>
    </source>
</evidence>
<dbReference type="InterPro" id="IPR000412">
    <property type="entry name" value="ABC_2_transport"/>
</dbReference>
<evidence type="ECO:0000313" key="8">
    <source>
        <dbReference type="EMBL" id="SDN52590.1"/>
    </source>
</evidence>
<dbReference type="InterPro" id="IPR051784">
    <property type="entry name" value="Nod_factor_ABC_transporter"/>
</dbReference>
<feature type="transmembrane region" description="Helical" evidence="6">
    <location>
        <begin position="72"/>
        <end position="89"/>
    </location>
</feature>
<keyword evidence="9" id="KW-1185">Reference proteome</keyword>